<dbReference type="STRING" id="930990.A0A067MZ04"/>
<dbReference type="SUPFAM" id="SSF56176">
    <property type="entry name" value="FAD-binding/transporter-associated domain-like"/>
    <property type="match status" value="1"/>
</dbReference>
<gene>
    <name evidence="8" type="ORF">BOTBODRAFT_172866</name>
</gene>
<evidence type="ECO:0000256" key="2">
    <source>
        <dbReference type="ARBA" id="ARBA00005466"/>
    </source>
</evidence>
<dbReference type="GO" id="GO:0016491">
    <property type="term" value="F:oxidoreductase activity"/>
    <property type="evidence" value="ECO:0007669"/>
    <property type="project" value="UniProtKB-KW"/>
</dbReference>
<dbReference type="GO" id="GO:0071949">
    <property type="term" value="F:FAD binding"/>
    <property type="evidence" value="ECO:0007669"/>
    <property type="project" value="InterPro"/>
</dbReference>
<dbReference type="Proteomes" id="UP000027195">
    <property type="component" value="Unassembled WGS sequence"/>
</dbReference>
<evidence type="ECO:0000256" key="3">
    <source>
        <dbReference type="ARBA" id="ARBA00022630"/>
    </source>
</evidence>
<dbReference type="InterPro" id="IPR006094">
    <property type="entry name" value="Oxid_FAD_bind_N"/>
</dbReference>
<reference evidence="9" key="1">
    <citation type="journal article" date="2014" name="Proc. Natl. Acad. Sci. U.S.A.">
        <title>Extensive sampling of basidiomycete genomes demonstrates inadequacy of the white-rot/brown-rot paradigm for wood decay fungi.</title>
        <authorList>
            <person name="Riley R."/>
            <person name="Salamov A.A."/>
            <person name="Brown D.W."/>
            <person name="Nagy L.G."/>
            <person name="Floudas D."/>
            <person name="Held B.W."/>
            <person name="Levasseur A."/>
            <person name="Lombard V."/>
            <person name="Morin E."/>
            <person name="Otillar R."/>
            <person name="Lindquist E.A."/>
            <person name="Sun H."/>
            <person name="LaButti K.M."/>
            <person name="Schmutz J."/>
            <person name="Jabbour D."/>
            <person name="Luo H."/>
            <person name="Baker S.E."/>
            <person name="Pisabarro A.G."/>
            <person name="Walton J.D."/>
            <person name="Blanchette R.A."/>
            <person name="Henrissat B."/>
            <person name="Martin F."/>
            <person name="Cullen D."/>
            <person name="Hibbett D.S."/>
            <person name="Grigoriev I.V."/>
        </authorList>
    </citation>
    <scope>NUCLEOTIDE SEQUENCE [LARGE SCALE GENOMIC DNA]</scope>
    <source>
        <strain evidence="9">FD-172 SS1</strain>
    </source>
</reference>
<evidence type="ECO:0000256" key="6">
    <source>
        <dbReference type="SAM" id="SignalP"/>
    </source>
</evidence>
<comment type="similarity">
    <text evidence="2">Belongs to the oxygen-dependent FAD-linked oxidoreductase family.</text>
</comment>
<dbReference type="InterPro" id="IPR050416">
    <property type="entry name" value="FAD-linked_Oxidoreductase"/>
</dbReference>
<dbReference type="PROSITE" id="PS00862">
    <property type="entry name" value="OX2_COVAL_FAD"/>
    <property type="match status" value="1"/>
</dbReference>
<keyword evidence="5" id="KW-0560">Oxidoreductase</keyword>
<keyword evidence="3" id="KW-0285">Flavoprotein</keyword>
<evidence type="ECO:0000256" key="5">
    <source>
        <dbReference type="ARBA" id="ARBA00023002"/>
    </source>
</evidence>
<feature type="domain" description="FAD-binding PCMH-type" evidence="7">
    <location>
        <begin position="57"/>
        <end position="227"/>
    </location>
</feature>
<protein>
    <recommendedName>
        <fullName evidence="7">FAD-binding PCMH-type domain-containing protein</fullName>
    </recommendedName>
</protein>
<keyword evidence="9" id="KW-1185">Reference proteome</keyword>
<dbReference type="EMBL" id="KL198026">
    <property type="protein sequence ID" value="KDQ16761.1"/>
    <property type="molecule type" value="Genomic_DNA"/>
</dbReference>
<dbReference type="PANTHER" id="PTHR42973:SF39">
    <property type="entry name" value="FAD-BINDING PCMH-TYPE DOMAIN-CONTAINING PROTEIN"/>
    <property type="match status" value="1"/>
</dbReference>
<dbReference type="PANTHER" id="PTHR42973">
    <property type="entry name" value="BINDING OXIDOREDUCTASE, PUTATIVE (AFU_ORTHOLOGUE AFUA_1G17690)-RELATED"/>
    <property type="match status" value="1"/>
</dbReference>
<keyword evidence="6" id="KW-0732">Signal</keyword>
<dbReference type="HOGENOM" id="CLU_018354_10_1_1"/>
<proteinExistence type="inferred from homology"/>
<organism evidence="8 9">
    <name type="scientific">Botryobasidium botryosum (strain FD-172 SS1)</name>
    <dbReference type="NCBI Taxonomy" id="930990"/>
    <lineage>
        <taxon>Eukaryota</taxon>
        <taxon>Fungi</taxon>
        <taxon>Dikarya</taxon>
        <taxon>Basidiomycota</taxon>
        <taxon>Agaricomycotina</taxon>
        <taxon>Agaricomycetes</taxon>
        <taxon>Cantharellales</taxon>
        <taxon>Botryobasidiaceae</taxon>
        <taxon>Botryobasidium</taxon>
    </lineage>
</organism>
<evidence type="ECO:0000313" key="9">
    <source>
        <dbReference type="Proteomes" id="UP000027195"/>
    </source>
</evidence>
<dbReference type="Gene3D" id="3.30.465.10">
    <property type="match status" value="1"/>
</dbReference>
<dbReference type="InParanoid" id="A0A067MZ04"/>
<evidence type="ECO:0000256" key="4">
    <source>
        <dbReference type="ARBA" id="ARBA00022827"/>
    </source>
</evidence>
<dbReference type="Pfam" id="PF01565">
    <property type="entry name" value="FAD_binding_4"/>
    <property type="match status" value="1"/>
</dbReference>
<name>A0A067MZ04_BOTB1</name>
<feature type="signal peptide" evidence="6">
    <location>
        <begin position="1"/>
        <end position="20"/>
    </location>
</feature>
<keyword evidence="4" id="KW-0274">FAD</keyword>
<evidence type="ECO:0000256" key="1">
    <source>
        <dbReference type="ARBA" id="ARBA00001974"/>
    </source>
</evidence>
<dbReference type="InterPro" id="IPR016166">
    <property type="entry name" value="FAD-bd_PCMH"/>
</dbReference>
<evidence type="ECO:0000313" key="8">
    <source>
        <dbReference type="EMBL" id="KDQ16761.1"/>
    </source>
</evidence>
<evidence type="ECO:0000259" key="7">
    <source>
        <dbReference type="PROSITE" id="PS51387"/>
    </source>
</evidence>
<dbReference type="InterPro" id="IPR036318">
    <property type="entry name" value="FAD-bd_PCMH-like_sf"/>
</dbReference>
<dbReference type="InterPro" id="IPR012951">
    <property type="entry name" value="BBE"/>
</dbReference>
<comment type="cofactor">
    <cofactor evidence="1">
        <name>FAD</name>
        <dbReference type="ChEBI" id="CHEBI:57692"/>
    </cofactor>
</comment>
<feature type="chain" id="PRO_5001646084" description="FAD-binding PCMH-type domain-containing protein" evidence="6">
    <location>
        <begin position="21"/>
        <end position="490"/>
    </location>
</feature>
<dbReference type="InterPro" id="IPR006093">
    <property type="entry name" value="Oxy_OxRdtase_FAD_BS"/>
</dbReference>
<dbReference type="OrthoDB" id="407275at2759"/>
<dbReference type="Pfam" id="PF08031">
    <property type="entry name" value="BBE"/>
    <property type="match status" value="1"/>
</dbReference>
<dbReference type="InterPro" id="IPR016169">
    <property type="entry name" value="FAD-bd_PCMH_sub2"/>
</dbReference>
<dbReference type="PROSITE" id="PS51387">
    <property type="entry name" value="FAD_PCMH"/>
    <property type="match status" value="1"/>
</dbReference>
<accession>A0A067MZ04</accession>
<dbReference type="Gene3D" id="3.40.462.20">
    <property type="match status" value="1"/>
</dbReference>
<sequence length="490" mass="52445">MKFLGFASIIIGCVVPSVLAKPLRRDGFSDCLGANITTVEPSDQGYPAASAPFNQRLAFRPAAIVYPNTPHDVSQVVKCAASQGLAVNARSGGHSYAAYGLGGEDGHVIVDLSKLKSITLDKSSWNVVSETGNLLGELAVSLWNQGQRALPHGTLGNGGHAAFGGFGPFSRVGGLLLDRILSADVVLANGTLVTASTTQNSDLFWAVRGAGASFGIVTSWTFATLPAPKDNIYWEINYSNALSESTFIDALDAMQTFVLTTLSDEFSMQTVVGGGGGGLYLSFQGGYFGKKSDFENIIAPFMAALPDGSQLTSSSSGWLEFLKRENGDESLDTSQAEPTDTFFAKALVTTTAISKSAWASWAAFLFSSAVNTDLSWFVEMDLYGGAVSRVPKNATAFIHRDAIFSIQFYASSQNLQPPYPDDGIPFVTNLLASLDPNPQAAYANYVDPTLSATQWQTQYYGDNYQRLTRIKRKYDPDNVFSFPQSIGLAA</sequence>
<dbReference type="AlphaFoldDB" id="A0A067MZ04"/>